<proteinExistence type="predicted"/>
<accession>A0ABS6AUM0</accession>
<protein>
    <submittedName>
        <fullName evidence="4">TetR family transcriptional regulator</fullName>
    </submittedName>
</protein>
<dbReference type="EMBL" id="JAHKNI010000002">
    <property type="protein sequence ID" value="MBU3061717.1"/>
    <property type="molecule type" value="Genomic_DNA"/>
</dbReference>
<dbReference type="InterPro" id="IPR050109">
    <property type="entry name" value="HTH-type_TetR-like_transc_reg"/>
</dbReference>
<dbReference type="InterPro" id="IPR041467">
    <property type="entry name" value="Sco4008_C"/>
</dbReference>
<dbReference type="InterPro" id="IPR036271">
    <property type="entry name" value="Tet_transcr_reg_TetR-rel_C_sf"/>
</dbReference>
<evidence type="ECO:0000313" key="5">
    <source>
        <dbReference type="Proteomes" id="UP000733379"/>
    </source>
</evidence>
<dbReference type="PANTHER" id="PTHR30328">
    <property type="entry name" value="TRANSCRIPTIONAL REPRESSOR"/>
    <property type="match status" value="1"/>
</dbReference>
<feature type="DNA-binding region" description="H-T-H motif" evidence="2">
    <location>
        <begin position="31"/>
        <end position="50"/>
    </location>
</feature>
<dbReference type="Proteomes" id="UP000733379">
    <property type="component" value="Unassembled WGS sequence"/>
</dbReference>
<dbReference type="SUPFAM" id="SSF48498">
    <property type="entry name" value="Tetracyclin repressor-like, C-terminal domain"/>
    <property type="match status" value="1"/>
</dbReference>
<dbReference type="RefSeq" id="WP_215916553.1">
    <property type="nucleotide sequence ID" value="NZ_JAHKNI010000002.1"/>
</dbReference>
<keyword evidence="5" id="KW-1185">Reference proteome</keyword>
<dbReference type="PROSITE" id="PS50977">
    <property type="entry name" value="HTH_TETR_2"/>
    <property type="match status" value="1"/>
</dbReference>
<evidence type="ECO:0000259" key="3">
    <source>
        <dbReference type="PROSITE" id="PS50977"/>
    </source>
</evidence>
<dbReference type="Gene3D" id="1.10.357.10">
    <property type="entry name" value="Tetracycline Repressor, domain 2"/>
    <property type="match status" value="1"/>
</dbReference>
<dbReference type="SUPFAM" id="SSF46689">
    <property type="entry name" value="Homeodomain-like"/>
    <property type="match status" value="1"/>
</dbReference>
<keyword evidence="1 2" id="KW-0238">DNA-binding</keyword>
<sequence>MAAARDPEATKARIFDAAISEFAAYGIAGARVDRIARNASANKQLIYAYFGDKQQLFRQVLEKVMLDVADAVPVDMDDVDAWVDAHLDYHRDHPEFLRLQMWEALEMGPEEIAAGAARAGRYRDKVGAMDDAQRRGVVRDDIPPAYLLALMTSMINYKEAMSQYGRFMLGEDADPEVWRTWLKSAMHRLSAKEPPAAQQD</sequence>
<dbReference type="Pfam" id="PF00440">
    <property type="entry name" value="TetR_N"/>
    <property type="match status" value="1"/>
</dbReference>
<evidence type="ECO:0000256" key="2">
    <source>
        <dbReference type="PROSITE-ProRule" id="PRU00335"/>
    </source>
</evidence>
<dbReference type="InterPro" id="IPR001647">
    <property type="entry name" value="HTH_TetR"/>
</dbReference>
<dbReference type="Pfam" id="PF17926">
    <property type="entry name" value="TetR_C_21"/>
    <property type="match status" value="1"/>
</dbReference>
<gene>
    <name evidence="4" type="ORF">KO481_09295</name>
</gene>
<reference evidence="4 5" key="1">
    <citation type="submission" date="2021-06" db="EMBL/GenBank/DDBJ databases">
        <title>Actinomycetes sequencing.</title>
        <authorList>
            <person name="Shan Q."/>
        </authorList>
    </citation>
    <scope>NUCLEOTIDE SEQUENCE [LARGE SCALE GENOMIC DNA]</scope>
    <source>
        <strain evidence="4 5">NEAU-G5</strain>
    </source>
</reference>
<evidence type="ECO:0000313" key="4">
    <source>
        <dbReference type="EMBL" id="MBU3061717.1"/>
    </source>
</evidence>
<feature type="domain" description="HTH tetR-type" evidence="3">
    <location>
        <begin position="8"/>
        <end position="68"/>
    </location>
</feature>
<name>A0ABS6AUM0_9NOCA</name>
<dbReference type="InterPro" id="IPR009057">
    <property type="entry name" value="Homeodomain-like_sf"/>
</dbReference>
<evidence type="ECO:0000256" key="1">
    <source>
        <dbReference type="ARBA" id="ARBA00023125"/>
    </source>
</evidence>
<comment type="caution">
    <text evidence="4">The sequence shown here is derived from an EMBL/GenBank/DDBJ whole genome shotgun (WGS) entry which is preliminary data.</text>
</comment>
<dbReference type="PANTHER" id="PTHR30328:SF54">
    <property type="entry name" value="HTH-TYPE TRANSCRIPTIONAL REPRESSOR SCO4008"/>
    <property type="match status" value="1"/>
</dbReference>
<organism evidence="4 5">
    <name type="scientific">Nocardia albiluteola</name>
    <dbReference type="NCBI Taxonomy" id="2842303"/>
    <lineage>
        <taxon>Bacteria</taxon>
        <taxon>Bacillati</taxon>
        <taxon>Actinomycetota</taxon>
        <taxon>Actinomycetes</taxon>
        <taxon>Mycobacteriales</taxon>
        <taxon>Nocardiaceae</taxon>
        <taxon>Nocardia</taxon>
    </lineage>
</organism>